<proteinExistence type="predicted"/>
<feature type="transmembrane region" description="Helical" evidence="2">
    <location>
        <begin position="81"/>
        <end position="100"/>
    </location>
</feature>
<organism evidence="3">
    <name type="scientific">Amorphochlora amoebiformis</name>
    <dbReference type="NCBI Taxonomy" id="1561963"/>
    <lineage>
        <taxon>Eukaryota</taxon>
        <taxon>Sar</taxon>
        <taxon>Rhizaria</taxon>
        <taxon>Cercozoa</taxon>
        <taxon>Chlorarachniophyceae</taxon>
        <taxon>Amorphochlora</taxon>
    </lineage>
</organism>
<keyword evidence="2" id="KW-1133">Transmembrane helix</keyword>
<accession>A0A7S0H2J4</accession>
<feature type="transmembrane region" description="Helical" evidence="2">
    <location>
        <begin position="43"/>
        <end position="61"/>
    </location>
</feature>
<gene>
    <name evidence="3" type="ORF">LAMO00422_LOCUS20545</name>
</gene>
<feature type="transmembrane region" description="Helical" evidence="2">
    <location>
        <begin position="245"/>
        <end position="268"/>
    </location>
</feature>
<reference evidence="3" key="1">
    <citation type="submission" date="2021-01" db="EMBL/GenBank/DDBJ databases">
        <authorList>
            <person name="Corre E."/>
            <person name="Pelletier E."/>
            <person name="Niang G."/>
            <person name="Scheremetjew M."/>
            <person name="Finn R."/>
            <person name="Kale V."/>
            <person name="Holt S."/>
            <person name="Cochrane G."/>
            <person name="Meng A."/>
            <person name="Brown T."/>
            <person name="Cohen L."/>
        </authorList>
    </citation>
    <scope>NUCLEOTIDE SEQUENCE</scope>
    <source>
        <strain evidence="3">CCMP2058</strain>
    </source>
</reference>
<evidence type="ECO:0000256" key="2">
    <source>
        <dbReference type="SAM" id="Phobius"/>
    </source>
</evidence>
<evidence type="ECO:0000313" key="3">
    <source>
        <dbReference type="EMBL" id="CAD8461585.1"/>
    </source>
</evidence>
<protein>
    <submittedName>
        <fullName evidence="3">Uncharacterized protein</fullName>
    </submittedName>
</protein>
<name>A0A7S0H2J4_9EUKA</name>
<feature type="region of interest" description="Disordered" evidence="1">
    <location>
        <begin position="282"/>
        <end position="327"/>
    </location>
</feature>
<keyword evidence="2" id="KW-0472">Membrane</keyword>
<evidence type="ECO:0000256" key="1">
    <source>
        <dbReference type="SAM" id="MobiDB-lite"/>
    </source>
</evidence>
<feature type="transmembrane region" description="Helical" evidence="2">
    <location>
        <begin position="121"/>
        <end position="140"/>
    </location>
</feature>
<dbReference type="AlphaFoldDB" id="A0A7S0H2J4"/>
<dbReference type="EMBL" id="HBEM01030142">
    <property type="protein sequence ID" value="CAD8461585.1"/>
    <property type="molecule type" value="Transcribed_RNA"/>
</dbReference>
<feature type="transmembrane region" description="Helical" evidence="2">
    <location>
        <begin position="204"/>
        <end position="225"/>
    </location>
</feature>
<feature type="transmembrane region" description="Helical" evidence="2">
    <location>
        <begin position="152"/>
        <end position="172"/>
    </location>
</feature>
<keyword evidence="2" id="KW-0812">Transmembrane</keyword>
<feature type="compositionally biased region" description="Basic and acidic residues" evidence="1">
    <location>
        <begin position="291"/>
        <end position="300"/>
    </location>
</feature>
<sequence>MDSREKWMISDLIKSVLSGSVTSLAFAQVFSKPKTAVMDRIHKFNAPGSLCSLLFITFVRGDGDNVRFSWRLSALMCNLSMFFKISTAVLAYGGLLTAYHGIKRMRLLFDREVRRIRVVEWCLCIAYGSVCLVGLIGIFVTEKNLWACLKHFGASVICATVGFHVSYLMCFLEREMMDSLRTSRSMLSMRETAIREKAVNRMRFNFGFFVFLSGFGAAILLHVGIRIISDKSDQNPSDTYKDEQYSITVDFGYYLNILTDAFFLYYAWTSFKSHRITSTKRESGIGSKSKNSSDKKHVRDNMSGLVSSKLRSIKSGKGLRDGMSGSV</sequence>